<name>A0ABV3Y531_9ACTN</name>
<sequence>MPDDTMRAIEFAMIDRPRACEVLLDAGGPSRPGTCAKATKGSFVQSERSGHAHPANAPVGARRHIHWRAMAFDRGDGREGCAVPEVSRRCPAVDPHFDELGVGRERGRSTRRRRCATNASPMMNQGARSLAPWHLKKWYVPDGHGERGCAPQ</sequence>
<organism evidence="2 3">
    <name type="scientific">Ferrimicrobium acidiphilum</name>
    <dbReference type="NCBI Taxonomy" id="121039"/>
    <lineage>
        <taxon>Bacteria</taxon>
        <taxon>Bacillati</taxon>
        <taxon>Actinomycetota</taxon>
        <taxon>Acidimicrobiia</taxon>
        <taxon>Acidimicrobiales</taxon>
        <taxon>Acidimicrobiaceae</taxon>
        <taxon>Ferrimicrobium</taxon>
    </lineage>
</organism>
<proteinExistence type="predicted"/>
<evidence type="ECO:0000313" key="3">
    <source>
        <dbReference type="Proteomes" id="UP001560267"/>
    </source>
</evidence>
<feature type="region of interest" description="Disordered" evidence="1">
    <location>
        <begin position="34"/>
        <end position="59"/>
    </location>
</feature>
<evidence type="ECO:0008006" key="4">
    <source>
        <dbReference type="Google" id="ProtNLM"/>
    </source>
</evidence>
<gene>
    <name evidence="2" type="ORF">AB6A68_09460</name>
</gene>
<accession>A0ABV3Y531</accession>
<reference evidence="2 3" key="1">
    <citation type="submission" date="2024-07" db="EMBL/GenBank/DDBJ databases">
        <title>Draft Genome Sequence of Ferrimicrobium acidiphilum Strain YE2023, Isolated from a Pulp of Bioleach Reactor.</title>
        <authorList>
            <person name="Elkina Y.A."/>
            <person name="Bulaeva A.G."/>
            <person name="Beletsky A.V."/>
            <person name="Mardanov A.V."/>
        </authorList>
    </citation>
    <scope>NUCLEOTIDE SEQUENCE [LARGE SCALE GENOMIC DNA]</scope>
    <source>
        <strain evidence="2 3">YE2023</strain>
    </source>
</reference>
<comment type="caution">
    <text evidence="2">The sequence shown here is derived from an EMBL/GenBank/DDBJ whole genome shotgun (WGS) entry which is preliminary data.</text>
</comment>
<keyword evidence="3" id="KW-1185">Reference proteome</keyword>
<evidence type="ECO:0000256" key="1">
    <source>
        <dbReference type="SAM" id="MobiDB-lite"/>
    </source>
</evidence>
<evidence type="ECO:0000313" key="2">
    <source>
        <dbReference type="EMBL" id="MEX6430061.1"/>
    </source>
</evidence>
<dbReference type="EMBL" id="JBFSHR010000034">
    <property type="protein sequence ID" value="MEX6430061.1"/>
    <property type="molecule type" value="Genomic_DNA"/>
</dbReference>
<dbReference type="Proteomes" id="UP001560267">
    <property type="component" value="Unassembled WGS sequence"/>
</dbReference>
<dbReference type="RefSeq" id="WP_369084627.1">
    <property type="nucleotide sequence ID" value="NZ_JBFSHR010000034.1"/>
</dbReference>
<protein>
    <recommendedName>
        <fullName evidence="4">Ankyrin repeat domain-containing protein</fullName>
    </recommendedName>
</protein>